<sequence length="79" mass="8704">MLVVNEKHAGKARAAFALENLSAEAPVTVVTLVFVADSRKSVQLRNRTLSLEGIYVALTLAVMLLIAYTMLYMNGYKLM</sequence>
<accession>A0A8J3I7E8</accession>
<dbReference type="Proteomes" id="UP000612362">
    <property type="component" value="Unassembled WGS sequence"/>
</dbReference>
<keyword evidence="1" id="KW-0812">Transmembrane</keyword>
<dbReference type="EMBL" id="BNJF01000007">
    <property type="protein sequence ID" value="GHO50016.1"/>
    <property type="molecule type" value="Genomic_DNA"/>
</dbReference>
<keyword evidence="1" id="KW-0472">Membrane</keyword>
<gene>
    <name evidence="2" type="ORF">KSX_81790</name>
</gene>
<feature type="transmembrane region" description="Helical" evidence="1">
    <location>
        <begin position="54"/>
        <end position="73"/>
    </location>
</feature>
<evidence type="ECO:0000256" key="1">
    <source>
        <dbReference type="SAM" id="Phobius"/>
    </source>
</evidence>
<comment type="caution">
    <text evidence="2">The sequence shown here is derived from an EMBL/GenBank/DDBJ whole genome shotgun (WGS) entry which is preliminary data.</text>
</comment>
<reference evidence="2" key="1">
    <citation type="submission" date="2020-10" db="EMBL/GenBank/DDBJ databases">
        <title>Taxonomic study of unclassified bacteria belonging to the class Ktedonobacteria.</title>
        <authorList>
            <person name="Yabe S."/>
            <person name="Wang C.M."/>
            <person name="Zheng Y."/>
            <person name="Sakai Y."/>
            <person name="Cavaletti L."/>
            <person name="Monciardini P."/>
            <person name="Donadio S."/>
        </authorList>
    </citation>
    <scope>NUCLEOTIDE SEQUENCE</scope>
    <source>
        <strain evidence="2">SOSP1-1</strain>
    </source>
</reference>
<evidence type="ECO:0000313" key="3">
    <source>
        <dbReference type="Proteomes" id="UP000612362"/>
    </source>
</evidence>
<name>A0A8J3I7E8_9CHLR</name>
<protein>
    <submittedName>
        <fullName evidence="2">Uncharacterized protein</fullName>
    </submittedName>
</protein>
<keyword evidence="3" id="KW-1185">Reference proteome</keyword>
<proteinExistence type="predicted"/>
<dbReference type="AlphaFoldDB" id="A0A8J3I7E8"/>
<organism evidence="2 3">
    <name type="scientific">Ktedonospora formicarum</name>
    <dbReference type="NCBI Taxonomy" id="2778364"/>
    <lineage>
        <taxon>Bacteria</taxon>
        <taxon>Bacillati</taxon>
        <taxon>Chloroflexota</taxon>
        <taxon>Ktedonobacteria</taxon>
        <taxon>Ktedonobacterales</taxon>
        <taxon>Ktedonobacteraceae</taxon>
        <taxon>Ktedonospora</taxon>
    </lineage>
</organism>
<evidence type="ECO:0000313" key="2">
    <source>
        <dbReference type="EMBL" id="GHO50016.1"/>
    </source>
</evidence>
<keyword evidence="1" id="KW-1133">Transmembrane helix</keyword>